<feature type="transmembrane region" description="Helical" evidence="1">
    <location>
        <begin position="165"/>
        <end position="185"/>
    </location>
</feature>
<name>A0A843UTW7_COLES</name>
<dbReference type="PANTHER" id="PTHR34953:SF1">
    <property type="entry name" value="ALPHA_BETA HYDROLASE RELATED PROTEIN"/>
    <property type="match status" value="1"/>
</dbReference>
<keyword evidence="1" id="KW-0812">Transmembrane</keyword>
<feature type="transmembrane region" description="Helical" evidence="1">
    <location>
        <begin position="28"/>
        <end position="50"/>
    </location>
</feature>
<evidence type="ECO:0000256" key="1">
    <source>
        <dbReference type="SAM" id="Phobius"/>
    </source>
</evidence>
<protein>
    <submittedName>
        <fullName evidence="2">Uncharacterized protein</fullName>
    </submittedName>
</protein>
<keyword evidence="3" id="KW-1185">Reference proteome</keyword>
<dbReference type="EMBL" id="NMUH01001167">
    <property type="protein sequence ID" value="MQL89672.1"/>
    <property type="molecule type" value="Genomic_DNA"/>
</dbReference>
<organism evidence="2 3">
    <name type="scientific">Colocasia esculenta</name>
    <name type="common">Wild taro</name>
    <name type="synonym">Arum esculentum</name>
    <dbReference type="NCBI Taxonomy" id="4460"/>
    <lineage>
        <taxon>Eukaryota</taxon>
        <taxon>Viridiplantae</taxon>
        <taxon>Streptophyta</taxon>
        <taxon>Embryophyta</taxon>
        <taxon>Tracheophyta</taxon>
        <taxon>Spermatophyta</taxon>
        <taxon>Magnoliopsida</taxon>
        <taxon>Liliopsida</taxon>
        <taxon>Araceae</taxon>
        <taxon>Aroideae</taxon>
        <taxon>Colocasieae</taxon>
        <taxon>Colocasia</taxon>
    </lineage>
</organism>
<dbReference type="OrthoDB" id="1914191at2759"/>
<keyword evidence="1" id="KW-1133">Transmembrane helix</keyword>
<dbReference type="AlphaFoldDB" id="A0A843UTW7"/>
<dbReference type="PANTHER" id="PTHR34953">
    <property type="entry name" value="ALPHA/BETA HYDROLASE RELATED PROTEIN"/>
    <property type="match status" value="1"/>
</dbReference>
<keyword evidence="1" id="KW-0472">Membrane</keyword>
<proteinExistence type="predicted"/>
<gene>
    <name evidence="2" type="ORF">Taro_022238</name>
</gene>
<feature type="transmembrane region" description="Helical" evidence="1">
    <location>
        <begin position="115"/>
        <end position="132"/>
    </location>
</feature>
<dbReference type="Proteomes" id="UP000652761">
    <property type="component" value="Unassembled WGS sequence"/>
</dbReference>
<evidence type="ECO:0000313" key="2">
    <source>
        <dbReference type="EMBL" id="MQL89672.1"/>
    </source>
</evidence>
<sequence>MEKRTTSSPKTKPAASSLRRLWRAVKTLFVLVAMLASLLLLTGPLLVAALDMLIPSALYTAFVAPLSPGSLAAQLRDYDFRSSLVDVPLLAIARSLVIICVYCLCQGPALCRWPYLGLTVLCSLSSATFVFVKASPAGLGRWHGAAAASGGGEEFMRRQGLASGALFLSSWVLAVAHMVVAYRTSCRERRRLLVYRIDLEAVSPSLLNLEFFLLPILFFFSDLLSMEGVGGKERDLRCYCPP</sequence>
<comment type="caution">
    <text evidence="2">The sequence shown here is derived from an EMBL/GenBank/DDBJ whole genome shotgun (WGS) entry which is preliminary data.</text>
</comment>
<reference evidence="2" key="1">
    <citation type="submission" date="2017-07" db="EMBL/GenBank/DDBJ databases">
        <title>Taro Niue Genome Assembly and Annotation.</title>
        <authorList>
            <person name="Atibalentja N."/>
            <person name="Keating K."/>
            <person name="Fields C.J."/>
        </authorList>
    </citation>
    <scope>NUCLEOTIDE SEQUENCE</scope>
    <source>
        <strain evidence="2">Niue_2</strain>
        <tissue evidence="2">Leaf</tissue>
    </source>
</reference>
<evidence type="ECO:0000313" key="3">
    <source>
        <dbReference type="Proteomes" id="UP000652761"/>
    </source>
</evidence>
<feature type="transmembrane region" description="Helical" evidence="1">
    <location>
        <begin position="87"/>
        <end position="109"/>
    </location>
</feature>
<accession>A0A843UTW7</accession>